<organism evidence="20 21">
    <name type="scientific">Ligaoa zhengdingensis</name>
    <dbReference type="NCBI Taxonomy" id="2763658"/>
    <lineage>
        <taxon>Bacteria</taxon>
        <taxon>Bacillati</taxon>
        <taxon>Bacillota</taxon>
        <taxon>Clostridia</taxon>
        <taxon>Eubacteriales</taxon>
        <taxon>Oscillospiraceae</taxon>
        <taxon>Ligaoa</taxon>
    </lineage>
</organism>
<feature type="active site" description="Proton acceptor" evidence="15">
    <location>
        <position position="67"/>
    </location>
</feature>
<keyword evidence="8 20" id="KW-0418">Kinase</keyword>
<gene>
    <name evidence="20" type="ORF">H8711_01300</name>
</gene>
<evidence type="ECO:0000256" key="4">
    <source>
        <dbReference type="ARBA" id="ARBA00022516"/>
    </source>
</evidence>
<dbReference type="InterPro" id="IPR036945">
    <property type="entry name" value="DAGK_sf"/>
</dbReference>
<evidence type="ECO:0000313" key="20">
    <source>
        <dbReference type="EMBL" id="MBC8545574.1"/>
    </source>
</evidence>
<dbReference type="InterPro" id="IPR033717">
    <property type="entry name" value="UDPK"/>
</dbReference>
<keyword evidence="18" id="KW-0460">Magnesium</keyword>
<evidence type="ECO:0000256" key="10">
    <source>
        <dbReference type="ARBA" id="ARBA00022989"/>
    </source>
</evidence>
<keyword evidence="10 19" id="KW-1133">Transmembrane helix</keyword>
<keyword evidence="14" id="KW-1208">Phospholipid metabolism</keyword>
<dbReference type="InterPro" id="IPR000829">
    <property type="entry name" value="DAGK"/>
</dbReference>
<feature type="binding site" evidence="18">
    <location>
        <position position="26"/>
    </location>
    <ligand>
        <name>a divalent metal cation</name>
        <dbReference type="ChEBI" id="CHEBI:60240"/>
    </ligand>
</feature>
<evidence type="ECO:0000256" key="11">
    <source>
        <dbReference type="ARBA" id="ARBA00023098"/>
    </source>
</evidence>
<dbReference type="GO" id="GO:0005524">
    <property type="term" value="F:ATP binding"/>
    <property type="evidence" value="ECO:0007669"/>
    <property type="project" value="UniProtKB-KW"/>
</dbReference>
<dbReference type="Pfam" id="PF01219">
    <property type="entry name" value="DAGK_prokar"/>
    <property type="match status" value="1"/>
</dbReference>
<evidence type="ECO:0000256" key="8">
    <source>
        <dbReference type="ARBA" id="ARBA00022777"/>
    </source>
</evidence>
<dbReference type="GO" id="GO:0016301">
    <property type="term" value="F:kinase activity"/>
    <property type="evidence" value="ECO:0007669"/>
    <property type="project" value="UniProtKB-KW"/>
</dbReference>
<evidence type="ECO:0000256" key="19">
    <source>
        <dbReference type="SAM" id="Phobius"/>
    </source>
</evidence>
<name>A0A926DXS9_9FIRM</name>
<keyword evidence="18" id="KW-0479">Metal-binding</keyword>
<dbReference type="PANTHER" id="PTHR34299">
    <property type="entry name" value="DIACYLGLYCEROL KINASE"/>
    <property type="match status" value="1"/>
</dbReference>
<keyword evidence="9 17" id="KW-0067">ATP-binding</keyword>
<evidence type="ECO:0000256" key="13">
    <source>
        <dbReference type="ARBA" id="ARBA00023209"/>
    </source>
</evidence>
<sequence length="166" mass="18367">MSNQVKSLIASFRYAARGVAYCVNNERNMRIHLVTAAYIVVFSRFYDLSVAQFALMICAIALVVAMEMVNTAVEVLVNLESPAYNSLARIAKDVAAGAVLVCAIFALVIGLLLFWRPAVLLKIGQTLCANPVWGGLFLFSIPLALAFIFIGPVRIWRWLARQKSER</sequence>
<evidence type="ECO:0000256" key="12">
    <source>
        <dbReference type="ARBA" id="ARBA00023136"/>
    </source>
</evidence>
<keyword evidence="11" id="KW-0443">Lipid metabolism</keyword>
<evidence type="ECO:0000256" key="2">
    <source>
        <dbReference type="ARBA" id="ARBA00005967"/>
    </source>
</evidence>
<dbReference type="AlphaFoldDB" id="A0A926DXS9"/>
<dbReference type="RefSeq" id="WP_249281726.1">
    <property type="nucleotide sequence ID" value="NZ_JACRST010000001.1"/>
</dbReference>
<keyword evidence="7 17" id="KW-0547">Nucleotide-binding</keyword>
<evidence type="ECO:0000256" key="17">
    <source>
        <dbReference type="PIRSR" id="PIRSR600829-3"/>
    </source>
</evidence>
<evidence type="ECO:0000256" key="16">
    <source>
        <dbReference type="PIRSR" id="PIRSR600829-2"/>
    </source>
</evidence>
<feature type="transmembrane region" description="Helical" evidence="19">
    <location>
        <begin position="50"/>
        <end position="73"/>
    </location>
</feature>
<dbReference type="GO" id="GO:0008654">
    <property type="term" value="P:phospholipid biosynthetic process"/>
    <property type="evidence" value="ECO:0007669"/>
    <property type="project" value="UniProtKB-KW"/>
</dbReference>
<feature type="binding site" evidence="17">
    <location>
        <position position="74"/>
    </location>
    <ligand>
        <name>ATP</name>
        <dbReference type="ChEBI" id="CHEBI:30616"/>
    </ligand>
</feature>
<reference evidence="20" key="1">
    <citation type="submission" date="2020-08" db="EMBL/GenBank/DDBJ databases">
        <title>Genome public.</title>
        <authorList>
            <person name="Liu C."/>
            <person name="Sun Q."/>
        </authorList>
    </citation>
    <scope>NUCLEOTIDE SEQUENCE</scope>
    <source>
        <strain evidence="20">NSJ-31</strain>
    </source>
</reference>
<keyword evidence="6 19" id="KW-0812">Transmembrane</keyword>
<comment type="cofactor">
    <cofactor evidence="18">
        <name>Mg(2+)</name>
        <dbReference type="ChEBI" id="CHEBI:18420"/>
    </cofactor>
    <text evidence="18">Mn(2+), Zn(2+), Cd(2+) and Co(2+) support activity to lesser extents.</text>
</comment>
<evidence type="ECO:0000256" key="3">
    <source>
        <dbReference type="ARBA" id="ARBA00022475"/>
    </source>
</evidence>
<keyword evidence="5" id="KW-0808">Transferase</keyword>
<dbReference type="GO" id="GO:0046872">
    <property type="term" value="F:metal ion binding"/>
    <property type="evidence" value="ECO:0007669"/>
    <property type="project" value="UniProtKB-KW"/>
</dbReference>
<dbReference type="CDD" id="cd14265">
    <property type="entry name" value="UDPK_IM_like"/>
    <property type="match status" value="1"/>
</dbReference>
<feature type="transmembrane region" description="Helical" evidence="19">
    <location>
        <begin position="135"/>
        <end position="156"/>
    </location>
</feature>
<keyword evidence="4" id="KW-0444">Lipid biosynthesis</keyword>
<comment type="similarity">
    <text evidence="2">Belongs to the bacterial diacylglycerol kinase family.</text>
</comment>
<feature type="binding site" evidence="18">
    <location>
        <position position="74"/>
    </location>
    <ligand>
        <name>a divalent metal cation</name>
        <dbReference type="ChEBI" id="CHEBI:60240"/>
    </ligand>
</feature>
<dbReference type="PANTHER" id="PTHR34299:SF1">
    <property type="entry name" value="DIACYLGLYCEROL KINASE"/>
    <property type="match status" value="1"/>
</dbReference>
<evidence type="ECO:0000256" key="14">
    <source>
        <dbReference type="ARBA" id="ARBA00023264"/>
    </source>
</evidence>
<evidence type="ECO:0000256" key="9">
    <source>
        <dbReference type="ARBA" id="ARBA00022840"/>
    </source>
</evidence>
<dbReference type="EMBL" id="JACRST010000001">
    <property type="protein sequence ID" value="MBC8545574.1"/>
    <property type="molecule type" value="Genomic_DNA"/>
</dbReference>
<keyword evidence="21" id="KW-1185">Reference proteome</keyword>
<dbReference type="Proteomes" id="UP000653127">
    <property type="component" value="Unassembled WGS sequence"/>
</dbReference>
<proteinExistence type="inferred from homology"/>
<feature type="binding site" evidence="17">
    <location>
        <position position="26"/>
    </location>
    <ligand>
        <name>ATP</name>
        <dbReference type="ChEBI" id="CHEBI:30616"/>
    </ligand>
</feature>
<keyword evidence="13" id="KW-0594">Phospholipid biosynthesis</keyword>
<evidence type="ECO:0000313" key="21">
    <source>
        <dbReference type="Proteomes" id="UP000653127"/>
    </source>
</evidence>
<evidence type="ECO:0000256" key="1">
    <source>
        <dbReference type="ARBA" id="ARBA00004651"/>
    </source>
</evidence>
<evidence type="ECO:0000256" key="5">
    <source>
        <dbReference type="ARBA" id="ARBA00022679"/>
    </source>
</evidence>
<evidence type="ECO:0000256" key="7">
    <source>
        <dbReference type="ARBA" id="ARBA00022741"/>
    </source>
</evidence>
<feature type="binding site" evidence="17">
    <location>
        <begin position="92"/>
        <end position="93"/>
    </location>
    <ligand>
        <name>ATP</name>
        <dbReference type="ChEBI" id="CHEBI:30616"/>
    </ligand>
</feature>
<evidence type="ECO:0000256" key="6">
    <source>
        <dbReference type="ARBA" id="ARBA00022692"/>
    </source>
</evidence>
<feature type="binding site" evidence="16">
    <location>
        <position position="67"/>
    </location>
    <ligand>
        <name>substrate</name>
    </ligand>
</feature>
<accession>A0A926DXS9</accession>
<evidence type="ECO:0000256" key="15">
    <source>
        <dbReference type="PIRSR" id="PIRSR600829-1"/>
    </source>
</evidence>
<dbReference type="Gene3D" id="1.10.287.3610">
    <property type="match status" value="1"/>
</dbReference>
<dbReference type="GO" id="GO:0005886">
    <property type="term" value="C:plasma membrane"/>
    <property type="evidence" value="ECO:0007669"/>
    <property type="project" value="UniProtKB-SubCell"/>
</dbReference>
<protein>
    <submittedName>
        <fullName evidence="20">Diacylglycerol kinase family protein</fullName>
    </submittedName>
</protein>
<keyword evidence="12 19" id="KW-0472">Membrane</keyword>
<evidence type="ECO:0000256" key="18">
    <source>
        <dbReference type="PIRSR" id="PIRSR600829-4"/>
    </source>
</evidence>
<comment type="subcellular location">
    <subcellularLocation>
        <location evidence="1">Cell membrane</location>
        <topology evidence="1">Multi-pass membrane protein</topology>
    </subcellularLocation>
</comment>
<feature type="binding site" evidence="17">
    <location>
        <position position="14"/>
    </location>
    <ligand>
        <name>ATP</name>
        <dbReference type="ChEBI" id="CHEBI:30616"/>
    </ligand>
</feature>
<feature type="transmembrane region" description="Helical" evidence="19">
    <location>
        <begin position="94"/>
        <end position="115"/>
    </location>
</feature>
<comment type="caution">
    <text evidence="20">The sequence shown here is derived from an EMBL/GenBank/DDBJ whole genome shotgun (WGS) entry which is preliminary data.</text>
</comment>
<keyword evidence="3" id="KW-1003">Cell membrane</keyword>